<protein>
    <submittedName>
        <fullName evidence="1">Uncharacterized protein</fullName>
    </submittedName>
</protein>
<organism evidence="1 2">
    <name type="scientific">Rhamnella rubrinervis</name>
    <dbReference type="NCBI Taxonomy" id="2594499"/>
    <lineage>
        <taxon>Eukaryota</taxon>
        <taxon>Viridiplantae</taxon>
        <taxon>Streptophyta</taxon>
        <taxon>Embryophyta</taxon>
        <taxon>Tracheophyta</taxon>
        <taxon>Spermatophyta</taxon>
        <taxon>Magnoliopsida</taxon>
        <taxon>eudicotyledons</taxon>
        <taxon>Gunneridae</taxon>
        <taxon>Pentapetalae</taxon>
        <taxon>rosids</taxon>
        <taxon>fabids</taxon>
        <taxon>Rosales</taxon>
        <taxon>Rhamnaceae</taxon>
        <taxon>rhamnoid group</taxon>
        <taxon>Rhamneae</taxon>
        <taxon>Rhamnella</taxon>
    </lineage>
</organism>
<comment type="caution">
    <text evidence="1">The sequence shown here is derived from an EMBL/GenBank/DDBJ whole genome shotgun (WGS) entry which is preliminary data.</text>
</comment>
<dbReference type="EMBL" id="VOIH02000005">
    <property type="protein sequence ID" value="KAF3447604.1"/>
    <property type="molecule type" value="Genomic_DNA"/>
</dbReference>
<name>A0A8K0MIM3_9ROSA</name>
<accession>A0A8K0MIM3</accession>
<gene>
    <name evidence="1" type="ORF">FNV43_RR12791</name>
</gene>
<reference evidence="1" key="1">
    <citation type="submission" date="2020-03" db="EMBL/GenBank/DDBJ databases">
        <title>A high-quality chromosome-level genome assembly of a woody plant with both climbing and erect habits, Rhamnella rubrinervis.</title>
        <authorList>
            <person name="Lu Z."/>
            <person name="Yang Y."/>
            <person name="Zhu X."/>
            <person name="Sun Y."/>
        </authorList>
    </citation>
    <scope>NUCLEOTIDE SEQUENCE</scope>
    <source>
        <strain evidence="1">BYM</strain>
        <tissue evidence="1">Leaf</tissue>
    </source>
</reference>
<sequence length="105" mass="12453">MSEGRDAKEEEERERHRALVRFTGHRFSMIGRTNKKNLKLILLQRQSNIMTYANLNTVLEIRHLLFKYLFKIFFELISLTNARVKGPECQNFPSCFGVYEIQLKS</sequence>
<dbReference type="Proteomes" id="UP000796880">
    <property type="component" value="Unassembled WGS sequence"/>
</dbReference>
<dbReference type="AlphaFoldDB" id="A0A8K0MIM3"/>
<evidence type="ECO:0000313" key="2">
    <source>
        <dbReference type="Proteomes" id="UP000796880"/>
    </source>
</evidence>
<keyword evidence="2" id="KW-1185">Reference proteome</keyword>
<proteinExistence type="predicted"/>
<evidence type="ECO:0000313" key="1">
    <source>
        <dbReference type="EMBL" id="KAF3447604.1"/>
    </source>
</evidence>